<proteinExistence type="predicted"/>
<evidence type="ECO:0000313" key="1">
    <source>
        <dbReference type="EMBL" id="QZE13737.1"/>
    </source>
</evidence>
<dbReference type="EMBL" id="CP081303">
    <property type="protein sequence ID" value="QZE13737.1"/>
    <property type="molecule type" value="Genomic_DNA"/>
</dbReference>
<name>A0AC61NP02_9BACT</name>
<accession>A0AC61NP02</accession>
<evidence type="ECO:0000313" key="2">
    <source>
        <dbReference type="Proteomes" id="UP000826212"/>
    </source>
</evidence>
<dbReference type="Proteomes" id="UP000826212">
    <property type="component" value="Chromosome"/>
</dbReference>
<gene>
    <name evidence="1" type="ORF">K4L44_14380</name>
</gene>
<reference evidence="1" key="1">
    <citation type="submission" date="2021-08" db="EMBL/GenBank/DDBJ databases">
        <title>Novel anaerobic bacterium isolated from sea squirt in East Sea, Republic of Korea.</title>
        <authorList>
            <person name="Nguyen T.H."/>
            <person name="Li Z."/>
            <person name="Lee Y.-J."/>
            <person name="Ko J."/>
            <person name="Kim S.-G."/>
        </authorList>
    </citation>
    <scope>NUCLEOTIDE SEQUENCE</scope>
    <source>
        <strain evidence="1">KCTC 25031</strain>
    </source>
</reference>
<protein>
    <submittedName>
        <fullName evidence="1">NCS2 family permease</fullName>
    </submittedName>
</protein>
<sequence>MLETLFKLKENGTSVRNEILAGLTTFMTMAYILSVAPSMLSATGMDKGALFTSTVLTSVIGTLLMALIANLPYALAPGMGTTAFFAFTVCIGMGYSWEVALTAIFLEGIFFIILTLINVREKIIGAIPLAVRQGITVGVGMFITLIGLKGAGIVVDSKATLVNLGDLTEPSAIIAILGIIVTGAMYYKKVPGSILIGMVLCTIIGLPLGVTKVPHNWDFSIPSIAPIAFHLDFSWIGSLDKTLDILVVLFAFLFIDMFDTIGTLVGVSNSANMVDENGEIRNLKKGLTADSIATVCGSLLGVSTVTTVSESAAGIAEGGRTGLTSIVTATFLLVALLLSPLFLMVPAAATTPALFVVGVMMMGEMSKINFKDFTEAVPAYFTFMLMPLTYSIVNGIMLGVISYVFIKLFTGRQKETTISMWVLAFVFILKIIFT</sequence>
<keyword evidence="2" id="KW-1185">Reference proteome</keyword>
<organism evidence="1 2">
    <name type="scientific">Halosquirtibacter laminarini</name>
    <dbReference type="NCBI Taxonomy" id="3374600"/>
    <lineage>
        <taxon>Bacteria</taxon>
        <taxon>Pseudomonadati</taxon>
        <taxon>Bacteroidota</taxon>
        <taxon>Bacteroidia</taxon>
        <taxon>Marinilabiliales</taxon>
        <taxon>Prolixibacteraceae</taxon>
        <taxon>Halosquirtibacter</taxon>
    </lineage>
</organism>